<evidence type="ECO:0000313" key="2">
    <source>
        <dbReference type="Proteomes" id="UP001183176"/>
    </source>
</evidence>
<evidence type="ECO:0000313" key="1">
    <source>
        <dbReference type="EMBL" id="MDT0262175.1"/>
    </source>
</evidence>
<comment type="caution">
    <text evidence="1">The sequence shown here is derived from an EMBL/GenBank/DDBJ whole genome shotgun (WGS) entry which is preliminary data.</text>
</comment>
<accession>A0ABU2JB23</accession>
<dbReference type="InterPro" id="IPR011051">
    <property type="entry name" value="RmlC_Cupin_sf"/>
</dbReference>
<proteinExistence type="predicted"/>
<dbReference type="SUPFAM" id="SSF51182">
    <property type="entry name" value="RmlC-like cupins"/>
    <property type="match status" value="1"/>
</dbReference>
<protein>
    <recommendedName>
        <fullName evidence="3">Mannose-6-phosphate isomerase</fullName>
    </recommendedName>
</protein>
<evidence type="ECO:0008006" key="3">
    <source>
        <dbReference type="Google" id="ProtNLM"/>
    </source>
</evidence>
<dbReference type="Gene3D" id="2.60.120.10">
    <property type="entry name" value="Jelly Rolls"/>
    <property type="match status" value="2"/>
</dbReference>
<dbReference type="Proteomes" id="UP001183176">
    <property type="component" value="Unassembled WGS sequence"/>
</dbReference>
<sequence>MILDPADDSSGHVFLGFTEDVTDEVVRDWMRRQDKAALLGSLNKVPARPGSTFFVPAGVPHAIGAGITMVEVQEPVDLSILLEWEGFDIDGPNEGHLGLGFDTALTGLTRTAWDSADVAAAMSGRSDDDSPSGVRRLLPPRADEFFRAERVTVGGDVQAVDFEPAFAILVILDGQGELGFGDGHSMTVAAGCTLLVPHGAGQTRVTGQLTALRSQPPAVDEADPALTGPRRRVAAVCR</sequence>
<reference evidence="2" key="1">
    <citation type="submission" date="2023-07" db="EMBL/GenBank/DDBJ databases">
        <title>30 novel species of actinomycetes from the DSMZ collection.</title>
        <authorList>
            <person name="Nouioui I."/>
        </authorList>
    </citation>
    <scope>NUCLEOTIDE SEQUENCE [LARGE SCALE GENOMIC DNA]</scope>
    <source>
        <strain evidence="2">DSM 44399</strain>
    </source>
</reference>
<keyword evidence="2" id="KW-1185">Reference proteome</keyword>
<dbReference type="RefSeq" id="WP_311423325.1">
    <property type="nucleotide sequence ID" value="NZ_JAVREH010000014.1"/>
</dbReference>
<dbReference type="InterPro" id="IPR014710">
    <property type="entry name" value="RmlC-like_jellyroll"/>
</dbReference>
<dbReference type="EMBL" id="JAVREH010000014">
    <property type="protein sequence ID" value="MDT0262175.1"/>
    <property type="molecule type" value="Genomic_DNA"/>
</dbReference>
<name>A0ABU2JB23_9ACTN</name>
<organism evidence="1 2">
    <name type="scientific">Jatrophihabitans lederbergiae</name>
    <dbReference type="NCBI Taxonomy" id="3075547"/>
    <lineage>
        <taxon>Bacteria</taxon>
        <taxon>Bacillati</taxon>
        <taxon>Actinomycetota</taxon>
        <taxon>Actinomycetes</taxon>
        <taxon>Jatrophihabitantales</taxon>
        <taxon>Jatrophihabitantaceae</taxon>
        <taxon>Jatrophihabitans</taxon>
    </lineage>
</organism>
<gene>
    <name evidence="1" type="ORF">RM423_12305</name>
</gene>